<evidence type="ECO:0000313" key="1">
    <source>
        <dbReference type="EMBL" id="MBA6412838.1"/>
    </source>
</evidence>
<comment type="caution">
    <text evidence="1">The sequence shown here is derived from an EMBL/GenBank/DDBJ whole genome shotgun (WGS) entry which is preliminary data.</text>
</comment>
<protein>
    <submittedName>
        <fullName evidence="1">Uncharacterized protein</fullName>
    </submittedName>
</protein>
<reference evidence="1 2" key="1">
    <citation type="submission" date="2020-07" db="EMBL/GenBank/DDBJ databases">
        <title>Halieaceae bacterium, F7430, whole genome shotgun sequencing project.</title>
        <authorList>
            <person name="Jiang S."/>
            <person name="Liu Z.W."/>
            <person name="Du Z.J."/>
        </authorList>
    </citation>
    <scope>NUCLEOTIDE SEQUENCE [LARGE SCALE GENOMIC DNA]</scope>
    <source>
        <strain evidence="1 2">F7430</strain>
    </source>
</reference>
<gene>
    <name evidence="1" type="ORF">H2508_06915</name>
</gene>
<dbReference type="RefSeq" id="WP_182170944.1">
    <property type="nucleotide sequence ID" value="NZ_JACFXU010000014.1"/>
</dbReference>
<keyword evidence="2" id="KW-1185">Reference proteome</keyword>
<name>A0A7W2TVR0_9GAMM</name>
<dbReference type="EMBL" id="JACFXU010000014">
    <property type="protein sequence ID" value="MBA6412838.1"/>
    <property type="molecule type" value="Genomic_DNA"/>
</dbReference>
<dbReference type="AlphaFoldDB" id="A0A7W2TVR0"/>
<accession>A0A7W2TVR0</accession>
<evidence type="ECO:0000313" key="2">
    <source>
        <dbReference type="Proteomes" id="UP000539350"/>
    </source>
</evidence>
<sequence length="138" mass="16027">MNAFVQFDNLVVYQALCPEQFSALRRGCWRRIESGRDGERFCYLKLQQHYAEMVARRRLLPVHGAGFVVRLHLPRRVLDQYKLETVAYDEHLEYRVPVVDLPRVQAHLVSDVKLVASFRESQHFHLPRAAAPLAALMG</sequence>
<organism evidence="1 2">
    <name type="scientific">Sediminihaliea albiluteola</name>
    <dbReference type="NCBI Taxonomy" id="2758564"/>
    <lineage>
        <taxon>Bacteria</taxon>
        <taxon>Pseudomonadati</taxon>
        <taxon>Pseudomonadota</taxon>
        <taxon>Gammaproteobacteria</taxon>
        <taxon>Cellvibrionales</taxon>
        <taxon>Halieaceae</taxon>
        <taxon>Sediminihaliea</taxon>
    </lineage>
</organism>
<proteinExistence type="predicted"/>
<dbReference type="Proteomes" id="UP000539350">
    <property type="component" value="Unassembled WGS sequence"/>
</dbReference>